<dbReference type="RefSeq" id="WP_330153937.1">
    <property type="nucleotide sequence ID" value="NZ_JAUZMZ010000159.1"/>
</dbReference>
<proteinExistence type="predicted"/>
<sequence>MSTSIPRPGQHLPGSHPGVDPARIHVEVDELLTRIRESGHAADPAAVIAGQAELFEQAHEVLVRALSTVDKI</sequence>
<feature type="region of interest" description="Disordered" evidence="1">
    <location>
        <begin position="1"/>
        <end position="22"/>
    </location>
</feature>
<evidence type="ECO:0000256" key="1">
    <source>
        <dbReference type="SAM" id="MobiDB-lite"/>
    </source>
</evidence>
<dbReference type="Proteomes" id="UP001331936">
    <property type="component" value="Unassembled WGS sequence"/>
</dbReference>
<protein>
    <submittedName>
        <fullName evidence="2">Uncharacterized protein</fullName>
    </submittedName>
</protein>
<evidence type="ECO:0000313" key="2">
    <source>
        <dbReference type="EMBL" id="MEE2034569.1"/>
    </source>
</evidence>
<gene>
    <name evidence="2" type="ORF">Q8814_21035</name>
</gene>
<evidence type="ECO:0000313" key="3">
    <source>
        <dbReference type="Proteomes" id="UP001331936"/>
    </source>
</evidence>
<reference evidence="2 3" key="1">
    <citation type="submission" date="2023-08" db="EMBL/GenBank/DDBJ databases">
        <authorList>
            <person name="Girao M."/>
            <person name="Carvalho M.F."/>
        </authorList>
    </citation>
    <scope>NUCLEOTIDE SEQUENCE [LARGE SCALE GENOMIC DNA]</scope>
    <source>
        <strain evidence="2 3">CC-R104</strain>
    </source>
</reference>
<name>A0ABU7JXD0_9NOCA</name>
<organism evidence="2 3">
    <name type="scientific">Rhodococcus chondri</name>
    <dbReference type="NCBI Taxonomy" id="3065941"/>
    <lineage>
        <taxon>Bacteria</taxon>
        <taxon>Bacillati</taxon>
        <taxon>Actinomycetota</taxon>
        <taxon>Actinomycetes</taxon>
        <taxon>Mycobacteriales</taxon>
        <taxon>Nocardiaceae</taxon>
        <taxon>Rhodococcus</taxon>
    </lineage>
</organism>
<comment type="caution">
    <text evidence="2">The sequence shown here is derived from an EMBL/GenBank/DDBJ whole genome shotgun (WGS) entry which is preliminary data.</text>
</comment>
<keyword evidence="3" id="KW-1185">Reference proteome</keyword>
<accession>A0ABU7JXD0</accession>
<dbReference type="EMBL" id="JAUZMZ010000159">
    <property type="protein sequence ID" value="MEE2034569.1"/>
    <property type="molecule type" value="Genomic_DNA"/>
</dbReference>